<reference evidence="13 14" key="1">
    <citation type="journal article" date="2016" name="Nat. Commun.">
        <title>Thousands of microbial genomes shed light on interconnected biogeochemical processes in an aquifer system.</title>
        <authorList>
            <person name="Anantharaman K."/>
            <person name="Brown C.T."/>
            <person name="Hug L.A."/>
            <person name="Sharon I."/>
            <person name="Castelle C.J."/>
            <person name="Probst A.J."/>
            <person name="Thomas B.C."/>
            <person name="Singh A."/>
            <person name="Wilkins M.J."/>
            <person name="Karaoz U."/>
            <person name="Brodie E.L."/>
            <person name="Williams K.H."/>
            <person name="Hubbard S.S."/>
            <person name="Banfield J.F."/>
        </authorList>
    </citation>
    <scope>NUCLEOTIDE SEQUENCE [LARGE SCALE GENOMIC DNA]</scope>
</reference>
<comment type="similarity">
    <text evidence="3 11">Belongs to the peptidase M50B family.</text>
</comment>
<evidence type="ECO:0000256" key="9">
    <source>
        <dbReference type="ARBA" id="ARBA00023049"/>
    </source>
</evidence>
<dbReference type="InterPro" id="IPR008915">
    <property type="entry name" value="Peptidase_M50"/>
</dbReference>
<feature type="domain" description="PDZ" evidence="12">
    <location>
        <begin position="114"/>
        <end position="181"/>
    </location>
</feature>
<feature type="transmembrane region" description="Helical" evidence="11">
    <location>
        <begin position="6"/>
        <end position="25"/>
    </location>
</feature>
<dbReference type="NCBIfam" id="TIGR00054">
    <property type="entry name" value="RIP metalloprotease RseP"/>
    <property type="match status" value="1"/>
</dbReference>
<evidence type="ECO:0000256" key="4">
    <source>
        <dbReference type="ARBA" id="ARBA00022670"/>
    </source>
</evidence>
<dbReference type="EMBL" id="MFGO01000001">
    <property type="protein sequence ID" value="OGF41914.1"/>
    <property type="molecule type" value="Genomic_DNA"/>
</dbReference>
<dbReference type="EC" id="3.4.24.-" evidence="11"/>
<dbReference type="CDD" id="cd23081">
    <property type="entry name" value="cpPDZ_EcRseP-like"/>
    <property type="match status" value="1"/>
</dbReference>
<protein>
    <recommendedName>
        <fullName evidence="11">Zinc metalloprotease</fullName>
        <ecNumber evidence="11">3.4.24.-</ecNumber>
    </recommendedName>
</protein>
<dbReference type="PROSITE" id="PS50106">
    <property type="entry name" value="PDZ"/>
    <property type="match status" value="1"/>
</dbReference>
<sequence length="351" mass="38929">MDAMFYFIIVIGVLVFVHEMGHFLAAKKFGVRVEAFSIGFGPALLKKRIGETEYRLSLVPLGGYVKMFGEDSNFICSEEEIAVSFVYQKLWKKFIIVAMGVTFNFLLAIVIFSGLNMTSERQVFYPIVVEFTENSPAKDVGMQIGDRILKINDNNISTFNDIRLELHSAKGDIDVLVERNKESLILRINPQIVKGKNITGKEMDMKVMGVVFKVETVRLGIISSVQSGIKDTYEVGKLNLLGIKKMVTGELSARDNLGGPIMIAKASAETAKYGLKSFLWFIAIISVCLGVINLFPIPALDGGHLLIYTIEGVISRPVNKTIEKCLNVAGVLLLVALMVFTVGNDFLNFFF</sequence>
<keyword evidence="7 11" id="KW-0862">Zinc</keyword>
<gene>
    <name evidence="13" type="ORF">A2531_04760</name>
</gene>
<evidence type="ECO:0000256" key="8">
    <source>
        <dbReference type="ARBA" id="ARBA00022989"/>
    </source>
</evidence>
<accession>A0A1F5TT06</accession>
<keyword evidence="10 11" id="KW-0472">Membrane</keyword>
<evidence type="ECO:0000259" key="12">
    <source>
        <dbReference type="PROSITE" id="PS50106"/>
    </source>
</evidence>
<dbReference type="InterPro" id="IPR036034">
    <property type="entry name" value="PDZ_sf"/>
</dbReference>
<evidence type="ECO:0000256" key="3">
    <source>
        <dbReference type="ARBA" id="ARBA00007931"/>
    </source>
</evidence>
<evidence type="ECO:0000256" key="7">
    <source>
        <dbReference type="ARBA" id="ARBA00022833"/>
    </source>
</evidence>
<keyword evidence="9 11" id="KW-0482">Metalloprotease</keyword>
<evidence type="ECO:0000256" key="11">
    <source>
        <dbReference type="RuleBase" id="RU362031"/>
    </source>
</evidence>
<dbReference type="GO" id="GO:0016020">
    <property type="term" value="C:membrane"/>
    <property type="evidence" value="ECO:0007669"/>
    <property type="project" value="UniProtKB-SubCell"/>
</dbReference>
<dbReference type="GO" id="GO:0006508">
    <property type="term" value="P:proteolysis"/>
    <property type="evidence" value="ECO:0007669"/>
    <property type="project" value="UniProtKB-KW"/>
</dbReference>
<comment type="cofactor">
    <cofactor evidence="1 11">
        <name>Zn(2+)</name>
        <dbReference type="ChEBI" id="CHEBI:29105"/>
    </cofactor>
</comment>
<dbReference type="PANTHER" id="PTHR42837:SF2">
    <property type="entry name" value="MEMBRANE METALLOPROTEASE ARASP2, CHLOROPLASTIC-RELATED"/>
    <property type="match status" value="1"/>
</dbReference>
<dbReference type="SMART" id="SM00228">
    <property type="entry name" value="PDZ"/>
    <property type="match status" value="1"/>
</dbReference>
<evidence type="ECO:0000313" key="14">
    <source>
        <dbReference type="Proteomes" id="UP000177579"/>
    </source>
</evidence>
<keyword evidence="6 11" id="KW-0378">Hydrolase</keyword>
<comment type="caution">
    <text evidence="13">The sequence shown here is derived from an EMBL/GenBank/DDBJ whole genome shotgun (WGS) entry which is preliminary data.</text>
</comment>
<proteinExistence type="inferred from homology"/>
<evidence type="ECO:0000256" key="1">
    <source>
        <dbReference type="ARBA" id="ARBA00001947"/>
    </source>
</evidence>
<dbReference type="Pfam" id="PF02163">
    <property type="entry name" value="Peptidase_M50"/>
    <property type="match status" value="1"/>
</dbReference>
<dbReference type="InterPro" id="IPR041489">
    <property type="entry name" value="PDZ_6"/>
</dbReference>
<dbReference type="GO" id="GO:0046872">
    <property type="term" value="F:metal ion binding"/>
    <property type="evidence" value="ECO:0007669"/>
    <property type="project" value="UniProtKB-KW"/>
</dbReference>
<name>A0A1F5TT06_9BACT</name>
<evidence type="ECO:0000256" key="10">
    <source>
        <dbReference type="ARBA" id="ARBA00023136"/>
    </source>
</evidence>
<keyword evidence="4 13" id="KW-0645">Protease</keyword>
<keyword evidence="8 11" id="KW-1133">Transmembrane helix</keyword>
<evidence type="ECO:0000256" key="2">
    <source>
        <dbReference type="ARBA" id="ARBA00004141"/>
    </source>
</evidence>
<dbReference type="Gene3D" id="2.30.42.10">
    <property type="match status" value="1"/>
</dbReference>
<dbReference type="Proteomes" id="UP000177579">
    <property type="component" value="Unassembled WGS sequence"/>
</dbReference>
<dbReference type="CDD" id="cd06163">
    <property type="entry name" value="S2P-M50_PDZ_RseP-like"/>
    <property type="match status" value="1"/>
</dbReference>
<dbReference type="GO" id="GO:0004222">
    <property type="term" value="F:metalloendopeptidase activity"/>
    <property type="evidence" value="ECO:0007669"/>
    <property type="project" value="InterPro"/>
</dbReference>
<keyword evidence="11" id="KW-0479">Metal-binding</keyword>
<dbReference type="InterPro" id="IPR001478">
    <property type="entry name" value="PDZ"/>
</dbReference>
<feature type="transmembrane region" description="Helical" evidence="11">
    <location>
        <begin position="278"/>
        <end position="297"/>
    </location>
</feature>
<dbReference type="Pfam" id="PF17820">
    <property type="entry name" value="PDZ_6"/>
    <property type="match status" value="1"/>
</dbReference>
<feature type="transmembrane region" description="Helical" evidence="11">
    <location>
        <begin position="94"/>
        <end position="115"/>
    </location>
</feature>
<organism evidence="13 14">
    <name type="scientific">Candidatus Falkowbacteria bacterium RIFOXYD2_FULL_34_120</name>
    <dbReference type="NCBI Taxonomy" id="1798007"/>
    <lineage>
        <taxon>Bacteria</taxon>
        <taxon>Candidatus Falkowiibacteriota</taxon>
    </lineage>
</organism>
<dbReference type="InterPro" id="IPR004387">
    <property type="entry name" value="Pept_M50_Zn"/>
</dbReference>
<evidence type="ECO:0000256" key="6">
    <source>
        <dbReference type="ARBA" id="ARBA00022801"/>
    </source>
</evidence>
<dbReference type="AlphaFoldDB" id="A0A1F5TT06"/>
<comment type="subcellular location">
    <subcellularLocation>
        <location evidence="2">Membrane</location>
        <topology evidence="2">Multi-pass membrane protein</topology>
    </subcellularLocation>
</comment>
<dbReference type="PANTHER" id="PTHR42837">
    <property type="entry name" value="REGULATOR OF SIGMA-E PROTEASE RSEP"/>
    <property type="match status" value="1"/>
</dbReference>
<feature type="transmembrane region" description="Helical" evidence="11">
    <location>
        <begin position="325"/>
        <end position="343"/>
    </location>
</feature>
<keyword evidence="5 11" id="KW-0812">Transmembrane</keyword>
<evidence type="ECO:0000313" key="13">
    <source>
        <dbReference type="EMBL" id="OGF41914.1"/>
    </source>
</evidence>
<evidence type="ECO:0000256" key="5">
    <source>
        <dbReference type="ARBA" id="ARBA00022692"/>
    </source>
</evidence>
<dbReference type="SUPFAM" id="SSF50156">
    <property type="entry name" value="PDZ domain-like"/>
    <property type="match status" value="1"/>
</dbReference>